<dbReference type="EMBL" id="KI912120">
    <property type="protein sequence ID" value="ETS74483.1"/>
    <property type="molecule type" value="Genomic_DNA"/>
</dbReference>
<feature type="chain" id="PRO_5004833872" evidence="1">
    <location>
        <begin position="24"/>
        <end position="312"/>
    </location>
</feature>
<reference evidence="3" key="1">
    <citation type="journal article" date="2015" name="BMC Genomics">
        <title>Genomic and transcriptomic analysis of the endophytic fungus Pestalotiopsis fici reveals its lifestyle and high potential for synthesis of natural products.</title>
        <authorList>
            <person name="Wang X."/>
            <person name="Zhang X."/>
            <person name="Liu L."/>
            <person name="Xiang M."/>
            <person name="Wang W."/>
            <person name="Sun X."/>
            <person name="Che Y."/>
            <person name="Guo L."/>
            <person name="Liu G."/>
            <person name="Guo L."/>
            <person name="Wang C."/>
            <person name="Yin W.B."/>
            <person name="Stadler M."/>
            <person name="Zhang X."/>
            <person name="Liu X."/>
        </authorList>
    </citation>
    <scope>NUCLEOTIDE SEQUENCE [LARGE SCALE GENOMIC DNA]</scope>
    <source>
        <strain evidence="3">W106-1 / CGMCC3.15140</strain>
    </source>
</reference>
<dbReference type="InParanoid" id="W3WKR7"/>
<dbReference type="OMA" id="CDEVSCP"/>
<organism evidence="2 3">
    <name type="scientific">Pestalotiopsis fici (strain W106-1 / CGMCC3.15140)</name>
    <dbReference type="NCBI Taxonomy" id="1229662"/>
    <lineage>
        <taxon>Eukaryota</taxon>
        <taxon>Fungi</taxon>
        <taxon>Dikarya</taxon>
        <taxon>Ascomycota</taxon>
        <taxon>Pezizomycotina</taxon>
        <taxon>Sordariomycetes</taxon>
        <taxon>Xylariomycetidae</taxon>
        <taxon>Amphisphaeriales</taxon>
        <taxon>Sporocadaceae</taxon>
        <taxon>Pestalotiopsis</taxon>
    </lineage>
</organism>
<dbReference type="AlphaFoldDB" id="W3WKR7"/>
<protein>
    <submittedName>
        <fullName evidence="2">Uncharacterized protein</fullName>
    </submittedName>
</protein>
<evidence type="ECO:0000313" key="3">
    <source>
        <dbReference type="Proteomes" id="UP000030651"/>
    </source>
</evidence>
<accession>W3WKR7</accession>
<dbReference type="eggNOG" id="ENOG502SP04">
    <property type="taxonomic scope" value="Eukaryota"/>
</dbReference>
<dbReference type="Proteomes" id="UP000030651">
    <property type="component" value="Unassembled WGS sequence"/>
</dbReference>
<dbReference type="RefSeq" id="XP_007841121.1">
    <property type="nucleotide sequence ID" value="XM_007842930.1"/>
</dbReference>
<feature type="signal peptide" evidence="1">
    <location>
        <begin position="1"/>
        <end position="23"/>
    </location>
</feature>
<dbReference type="OrthoDB" id="4154404at2759"/>
<dbReference type="KEGG" id="pfy:PFICI_14349"/>
<evidence type="ECO:0000313" key="2">
    <source>
        <dbReference type="EMBL" id="ETS74483.1"/>
    </source>
</evidence>
<name>W3WKR7_PESFW</name>
<sequence length="312" mass="32174">MTGTKSAAVLFLAASQQLGFALAQDLSSTIVGCEDVACPKTSGSDDTCTVSDETFLGVGLTRIPDVPDSFAGLTIVKGVNVSTAGPAADSNGNDRQYKSVYYLGAPDSQTIDNLDGCAIVFHDTLNGIKFNGVNSASDQGTCQDVISQSCIDALTQQVSTLWANETSGDRCAAVSDALASASLTECVDMVGTGKGLGNFTAQTLSDLSPISGDQNASSNCWPITPKSDSLAKLGEETDSDGYDFASFQDQVYKLTPVLTLLSTSTNDSSSQLSCVKLITTKELSPDGESAASSRTYSILGVGIAIAASMLVL</sequence>
<evidence type="ECO:0000256" key="1">
    <source>
        <dbReference type="SAM" id="SignalP"/>
    </source>
</evidence>
<keyword evidence="3" id="KW-1185">Reference proteome</keyword>
<dbReference type="HOGENOM" id="CLU_072870_0_0_1"/>
<gene>
    <name evidence="2" type="ORF">PFICI_14349</name>
</gene>
<keyword evidence="1" id="KW-0732">Signal</keyword>
<dbReference type="GeneID" id="19279362"/>
<proteinExistence type="predicted"/>